<dbReference type="InterPro" id="IPR009057">
    <property type="entry name" value="Homeodomain-like_sf"/>
</dbReference>
<dbReference type="InterPro" id="IPR023772">
    <property type="entry name" value="DNA-bd_HTH_TetR-type_CS"/>
</dbReference>
<dbReference type="PANTHER" id="PTHR30055:SF226">
    <property type="entry name" value="HTH-TYPE TRANSCRIPTIONAL REGULATOR PKSA"/>
    <property type="match status" value="1"/>
</dbReference>
<keyword evidence="3 5" id="KW-0238">DNA-binding</keyword>
<evidence type="ECO:0000259" key="6">
    <source>
        <dbReference type="PROSITE" id="PS50977"/>
    </source>
</evidence>
<keyword evidence="2" id="KW-0805">Transcription regulation</keyword>
<reference evidence="7 8" key="1">
    <citation type="submission" date="2021-07" db="EMBL/GenBank/DDBJ databases">
        <title>Paenibacillus radiodurans sp. nov., isolated from the southeastern edge of Tengger Desert.</title>
        <authorList>
            <person name="Zhang G."/>
        </authorList>
    </citation>
    <scope>NUCLEOTIDE SEQUENCE [LARGE SCALE GENOMIC DNA]</scope>
    <source>
        <strain evidence="7 8">DT7-4</strain>
    </source>
</reference>
<dbReference type="SUPFAM" id="SSF48498">
    <property type="entry name" value="Tetracyclin repressor-like, C-terminal domain"/>
    <property type="match status" value="1"/>
</dbReference>
<dbReference type="Pfam" id="PF13977">
    <property type="entry name" value="TetR_C_6"/>
    <property type="match status" value="1"/>
</dbReference>
<keyword evidence="1" id="KW-0678">Repressor</keyword>
<proteinExistence type="predicted"/>
<dbReference type="Proteomes" id="UP000812277">
    <property type="component" value="Unassembled WGS sequence"/>
</dbReference>
<feature type="domain" description="HTH tetR-type" evidence="6">
    <location>
        <begin position="8"/>
        <end position="68"/>
    </location>
</feature>
<evidence type="ECO:0000256" key="5">
    <source>
        <dbReference type="PROSITE-ProRule" id="PRU00335"/>
    </source>
</evidence>
<evidence type="ECO:0000313" key="8">
    <source>
        <dbReference type="Proteomes" id="UP000812277"/>
    </source>
</evidence>
<organism evidence="7 8">
    <name type="scientific">Paenibacillus oenotherae</name>
    <dbReference type="NCBI Taxonomy" id="1435645"/>
    <lineage>
        <taxon>Bacteria</taxon>
        <taxon>Bacillati</taxon>
        <taxon>Bacillota</taxon>
        <taxon>Bacilli</taxon>
        <taxon>Bacillales</taxon>
        <taxon>Paenibacillaceae</taxon>
        <taxon>Paenibacillus</taxon>
    </lineage>
</organism>
<evidence type="ECO:0000256" key="1">
    <source>
        <dbReference type="ARBA" id="ARBA00022491"/>
    </source>
</evidence>
<comment type="caution">
    <text evidence="7">The sequence shown here is derived from an EMBL/GenBank/DDBJ whole genome shotgun (WGS) entry which is preliminary data.</text>
</comment>
<sequence>MPKIVDHHKQKEKLAEAAWRVILREGMERASVRNIAEEAGLSAGSLRHYFSTQSELLAFSMEMVSVRVKERIRGLPFTGEPIADAQLLLWELLPIDEERRAEMAVWLAFTAKALSDPLLQPLKDEIYAEMKLGMVSVIEELFNRYHSTASKEERALEAERLYALLDGLAIHSIMKPAEVDAGVMKSVIKQHINSICRNDPAAGG</sequence>
<evidence type="ECO:0000313" key="7">
    <source>
        <dbReference type="EMBL" id="MBW7477631.1"/>
    </source>
</evidence>
<keyword evidence="8" id="KW-1185">Reference proteome</keyword>
<dbReference type="SUPFAM" id="SSF46689">
    <property type="entry name" value="Homeodomain-like"/>
    <property type="match status" value="1"/>
</dbReference>
<dbReference type="InterPro" id="IPR001647">
    <property type="entry name" value="HTH_TetR"/>
</dbReference>
<dbReference type="InterPro" id="IPR036271">
    <property type="entry name" value="Tet_transcr_reg_TetR-rel_C_sf"/>
</dbReference>
<dbReference type="PROSITE" id="PS50977">
    <property type="entry name" value="HTH_TETR_2"/>
    <property type="match status" value="1"/>
</dbReference>
<keyword evidence="4" id="KW-0804">Transcription</keyword>
<evidence type="ECO:0000256" key="2">
    <source>
        <dbReference type="ARBA" id="ARBA00023015"/>
    </source>
</evidence>
<name>A0ABS7DCL0_9BACL</name>
<dbReference type="PANTHER" id="PTHR30055">
    <property type="entry name" value="HTH-TYPE TRANSCRIPTIONAL REGULATOR RUTR"/>
    <property type="match status" value="1"/>
</dbReference>
<evidence type="ECO:0000256" key="3">
    <source>
        <dbReference type="ARBA" id="ARBA00023125"/>
    </source>
</evidence>
<accession>A0ABS7DCL0</accession>
<dbReference type="EMBL" id="JAHZIJ010000028">
    <property type="protein sequence ID" value="MBW7477631.1"/>
    <property type="molecule type" value="Genomic_DNA"/>
</dbReference>
<dbReference type="RefSeq" id="WP_219874982.1">
    <property type="nucleotide sequence ID" value="NZ_JAHZIJ010000028.1"/>
</dbReference>
<dbReference type="PROSITE" id="PS01081">
    <property type="entry name" value="HTH_TETR_1"/>
    <property type="match status" value="1"/>
</dbReference>
<dbReference type="Pfam" id="PF00440">
    <property type="entry name" value="TetR_N"/>
    <property type="match status" value="1"/>
</dbReference>
<dbReference type="InterPro" id="IPR050109">
    <property type="entry name" value="HTH-type_TetR-like_transc_reg"/>
</dbReference>
<feature type="DNA-binding region" description="H-T-H motif" evidence="5">
    <location>
        <begin position="31"/>
        <end position="50"/>
    </location>
</feature>
<gene>
    <name evidence="7" type="ORF">K0T92_23195</name>
</gene>
<dbReference type="PRINTS" id="PR00455">
    <property type="entry name" value="HTHTETR"/>
</dbReference>
<protein>
    <submittedName>
        <fullName evidence="7">TetR family transcriptional regulator</fullName>
    </submittedName>
</protein>
<dbReference type="InterPro" id="IPR039538">
    <property type="entry name" value="BetI_C"/>
</dbReference>
<evidence type="ECO:0000256" key="4">
    <source>
        <dbReference type="ARBA" id="ARBA00023163"/>
    </source>
</evidence>
<dbReference type="Gene3D" id="1.10.357.10">
    <property type="entry name" value="Tetracycline Repressor, domain 2"/>
    <property type="match status" value="1"/>
</dbReference>